<feature type="region of interest" description="Disordered" evidence="1">
    <location>
        <begin position="1"/>
        <end position="22"/>
    </location>
</feature>
<dbReference type="EMBL" id="FLQW01005262">
    <property type="protein sequence ID" value="SBS98755.1"/>
    <property type="molecule type" value="Genomic_DNA"/>
</dbReference>
<evidence type="ECO:0000313" key="3">
    <source>
        <dbReference type="Proteomes" id="UP000078597"/>
    </source>
</evidence>
<dbReference type="VEuPathDB" id="PlasmoDB:PmUG01_09033500"/>
<dbReference type="Proteomes" id="UP000078597">
    <property type="component" value="Unassembled WGS sequence"/>
</dbReference>
<reference evidence="3" key="1">
    <citation type="submission" date="2016-05" db="EMBL/GenBank/DDBJ databases">
        <authorList>
            <person name="Naeem Raeece"/>
        </authorList>
    </citation>
    <scope>NUCLEOTIDE SEQUENCE [LARGE SCALE GENOMIC DNA]</scope>
</reference>
<gene>
    <name evidence="2" type="ORF">PMALA_064790</name>
</gene>
<proteinExistence type="predicted"/>
<accession>A0A1A8X0J2</accession>
<evidence type="ECO:0000313" key="2">
    <source>
        <dbReference type="EMBL" id="SBS98755.1"/>
    </source>
</evidence>
<name>A0A1A8X0J2_PLAMA</name>
<organism evidence="2 3">
    <name type="scientific">Plasmodium malariae</name>
    <dbReference type="NCBI Taxonomy" id="5858"/>
    <lineage>
        <taxon>Eukaryota</taxon>
        <taxon>Sar</taxon>
        <taxon>Alveolata</taxon>
        <taxon>Apicomplexa</taxon>
        <taxon>Aconoidasida</taxon>
        <taxon>Haemosporida</taxon>
        <taxon>Plasmodiidae</taxon>
        <taxon>Plasmodium</taxon>
        <taxon>Plasmodium (Plasmodium)</taxon>
    </lineage>
</organism>
<sequence length="651" mass="75236">MNDKNDVEISNSDYVNSPTLKDSNLKESYQTNEFVNNIDSMNSNKNLISEDIDVNDKAISSNTDNGKSTSFFSKCFNKIVNLNKAASMGSSNMNIAKMNDGENARGYDENSIKMDNSEMEKINEDSAALYNSSDFFTNDKNNKEETKNLSMMSNNDYKNETENLSMSNNNNYKEGTENLSMMSNNNYKEGTENLSMEGTENLSMVSNNNYKEGTENLSMVSNNNYKDGTENLSLMSNNNNISSNCNSNSIGFGMFLNSMSKDGLFQDFNFGEMITGMSNFHKNETELNISRGEIYLNECEFVFTTHVLLNSGFRFQAIEDVKKKKRREFFKLEELTIDTKRTKSDSINKIVDSKKEEKSEIDTIGIHVESIKNDGMNYGKSEELIEKEKKIEGKMEANKENGEKGEYCKNGEYGKNMEGKMSQDEKERIEMCDEILMELKNSFYEQILNIENNFKNLDNKIENNNCFSFHCIMEKLKNRKYDNVLLIYNDLYLYLNNLLFLSKPSSYIWMKLHELSSQISNTILNIQQKKEKRFNEGNHLLHTDEIEKKENKKQVTTGEETIEESINEEEKLAFQLLLGKLHQDIHFELFRKFKNKAVWKTLEGGEIELDDKLTKADVFRDMYNWCKLQLELKSKRSDISESESDSSKDSY</sequence>
<feature type="compositionally biased region" description="Polar residues" evidence="1">
    <location>
        <begin position="8"/>
        <end position="22"/>
    </location>
</feature>
<protein>
    <submittedName>
        <fullName evidence="2">Uncharacterized protein</fullName>
    </submittedName>
</protein>
<dbReference type="AlphaFoldDB" id="A0A1A8X0J2"/>
<evidence type="ECO:0000256" key="1">
    <source>
        <dbReference type="SAM" id="MobiDB-lite"/>
    </source>
</evidence>